<name>A0A4Y1QZS6_PRUDU</name>
<dbReference type="SUPFAM" id="SSF81383">
    <property type="entry name" value="F-box domain"/>
    <property type="match status" value="1"/>
</dbReference>
<dbReference type="AlphaFoldDB" id="A0A4Y1QZS6"/>
<dbReference type="EMBL" id="AP019298">
    <property type="protein sequence ID" value="BBG97376.1"/>
    <property type="molecule type" value="Genomic_DNA"/>
</dbReference>
<accession>A0A4Y1QZS6</accession>
<proteinExistence type="predicted"/>
<dbReference type="InterPro" id="IPR036047">
    <property type="entry name" value="F-box-like_dom_sf"/>
</dbReference>
<dbReference type="Gene3D" id="1.20.1280.50">
    <property type="match status" value="1"/>
</dbReference>
<gene>
    <name evidence="1" type="ORF">Prudu_006485</name>
</gene>
<dbReference type="PANTHER" id="PTHR38926:SF5">
    <property type="entry name" value="F-BOX AND LEUCINE-RICH REPEAT PROTEIN 6"/>
    <property type="match status" value="1"/>
</dbReference>
<reference evidence="1" key="1">
    <citation type="journal article" date="2019" name="Science">
        <title>Mutation of a bHLH transcription factor allowed almond domestication.</title>
        <authorList>
            <person name="Sanchez-Perez R."/>
            <person name="Pavan S."/>
            <person name="Mazzeo R."/>
            <person name="Moldovan C."/>
            <person name="Aiese Cigliano R."/>
            <person name="Del Cueto J."/>
            <person name="Ricciardi F."/>
            <person name="Lotti C."/>
            <person name="Ricciardi L."/>
            <person name="Dicenta F."/>
            <person name="Lopez-Marques R.L."/>
            <person name="Lindberg Moller B."/>
        </authorList>
    </citation>
    <scope>NUCLEOTIDE SEQUENCE</scope>
</reference>
<evidence type="ECO:0000313" key="1">
    <source>
        <dbReference type="EMBL" id="BBG97376.1"/>
    </source>
</evidence>
<organism evidence="1">
    <name type="scientific">Prunus dulcis</name>
    <name type="common">Almond</name>
    <name type="synonym">Amygdalus dulcis</name>
    <dbReference type="NCBI Taxonomy" id="3755"/>
    <lineage>
        <taxon>Eukaryota</taxon>
        <taxon>Viridiplantae</taxon>
        <taxon>Streptophyta</taxon>
        <taxon>Embryophyta</taxon>
        <taxon>Tracheophyta</taxon>
        <taxon>Spermatophyta</taxon>
        <taxon>Magnoliopsida</taxon>
        <taxon>eudicotyledons</taxon>
        <taxon>Gunneridae</taxon>
        <taxon>Pentapetalae</taxon>
        <taxon>rosids</taxon>
        <taxon>fabids</taxon>
        <taxon>Rosales</taxon>
        <taxon>Rosaceae</taxon>
        <taxon>Amygdaloideae</taxon>
        <taxon>Amygdaleae</taxon>
        <taxon>Prunus</taxon>
    </lineage>
</organism>
<dbReference type="PANTHER" id="PTHR38926">
    <property type="entry name" value="F-BOX DOMAIN CONTAINING PROTEIN, EXPRESSED"/>
    <property type="match status" value="1"/>
</dbReference>
<sequence>MESLNHSKHPLPPSRISKFEKAMDEQRWEDLEMDCLVKVLEKVGMESLLLDAPFVCKSWYKAALNPSCWQSLIFPDNECMEVWPWDVSECPNFQNLMDRFASEYQIDGDRCSVSAFLKFVINRSSGNAIVLKLPKRCTVEPLNLLQMCKFSHFHLFNKTS</sequence>
<protein>
    <submittedName>
        <fullName evidence="1">F-BOX WITH WD-40 2</fullName>
    </submittedName>
</protein>